<name>A0A0C9XFT7_9AGAR</name>
<proteinExistence type="inferred from homology"/>
<organism evidence="7 8">
    <name type="scientific">Laccaria amethystina LaAM-08-1</name>
    <dbReference type="NCBI Taxonomy" id="1095629"/>
    <lineage>
        <taxon>Eukaryota</taxon>
        <taxon>Fungi</taxon>
        <taxon>Dikarya</taxon>
        <taxon>Basidiomycota</taxon>
        <taxon>Agaricomycotina</taxon>
        <taxon>Agaricomycetes</taxon>
        <taxon>Agaricomycetidae</taxon>
        <taxon>Agaricales</taxon>
        <taxon>Agaricineae</taxon>
        <taxon>Hydnangiaceae</taxon>
        <taxon>Laccaria</taxon>
    </lineage>
</organism>
<protein>
    <submittedName>
        <fullName evidence="7">Unplaced genomic scaffold K443scaffold_41, whole genome shotgun sequence</fullName>
    </submittedName>
</protein>
<dbReference type="InterPro" id="IPR013785">
    <property type="entry name" value="Aldolase_TIM"/>
</dbReference>
<evidence type="ECO:0000313" key="8">
    <source>
        <dbReference type="Proteomes" id="UP000054477"/>
    </source>
</evidence>
<keyword evidence="2" id="KW-0285">Flavoprotein</keyword>
<dbReference type="OrthoDB" id="1663137at2759"/>
<keyword evidence="5" id="KW-0812">Transmembrane</keyword>
<feature type="transmembrane region" description="Helical" evidence="5">
    <location>
        <begin position="407"/>
        <end position="430"/>
    </location>
</feature>
<dbReference type="SUPFAM" id="SSF51395">
    <property type="entry name" value="FMN-linked oxidoreductases"/>
    <property type="match status" value="1"/>
</dbReference>
<dbReference type="GO" id="GO:0010181">
    <property type="term" value="F:FMN binding"/>
    <property type="evidence" value="ECO:0007669"/>
    <property type="project" value="InterPro"/>
</dbReference>
<dbReference type="InterPro" id="IPR001155">
    <property type="entry name" value="OxRdtase_FMN_N"/>
</dbReference>
<evidence type="ECO:0000259" key="6">
    <source>
        <dbReference type="Pfam" id="PF00724"/>
    </source>
</evidence>
<evidence type="ECO:0000256" key="3">
    <source>
        <dbReference type="ARBA" id="ARBA00022643"/>
    </source>
</evidence>
<keyword evidence="3" id="KW-0288">FMN</keyword>
<keyword evidence="8" id="KW-1185">Reference proteome</keyword>
<dbReference type="GO" id="GO:0016491">
    <property type="term" value="F:oxidoreductase activity"/>
    <property type="evidence" value="ECO:0007669"/>
    <property type="project" value="UniProtKB-KW"/>
</dbReference>
<comment type="similarity">
    <text evidence="1">Belongs to the NADH:flavin oxidoreductase/NADH oxidase family.</text>
</comment>
<accession>A0A0C9XFT7</accession>
<keyword evidence="5" id="KW-1133">Transmembrane helix</keyword>
<reference evidence="7 8" key="1">
    <citation type="submission" date="2014-04" db="EMBL/GenBank/DDBJ databases">
        <authorList>
            <consortium name="DOE Joint Genome Institute"/>
            <person name="Kuo A."/>
            <person name="Kohler A."/>
            <person name="Nagy L.G."/>
            <person name="Floudas D."/>
            <person name="Copeland A."/>
            <person name="Barry K.W."/>
            <person name="Cichocki N."/>
            <person name="Veneault-Fourrey C."/>
            <person name="LaButti K."/>
            <person name="Lindquist E.A."/>
            <person name="Lipzen A."/>
            <person name="Lundell T."/>
            <person name="Morin E."/>
            <person name="Murat C."/>
            <person name="Sun H."/>
            <person name="Tunlid A."/>
            <person name="Henrissat B."/>
            <person name="Grigoriev I.V."/>
            <person name="Hibbett D.S."/>
            <person name="Martin F."/>
            <person name="Nordberg H.P."/>
            <person name="Cantor M.N."/>
            <person name="Hua S.X."/>
        </authorList>
    </citation>
    <scope>NUCLEOTIDE SEQUENCE [LARGE SCALE GENOMIC DNA]</scope>
    <source>
        <strain evidence="7 8">LaAM-08-1</strain>
    </source>
</reference>
<feature type="domain" description="NADH:flavin oxidoreductase/NADH oxidase N-terminal" evidence="6">
    <location>
        <begin position="11"/>
        <end position="379"/>
    </location>
</feature>
<feature type="transmembrane region" description="Helical" evidence="5">
    <location>
        <begin position="442"/>
        <end position="461"/>
    </location>
</feature>
<dbReference type="EMBL" id="KN838576">
    <property type="protein sequence ID" value="KIK03811.1"/>
    <property type="molecule type" value="Genomic_DNA"/>
</dbReference>
<sequence length="493" mass="54456">MLTNVSNTAHVFSPIELPCGIQINNRLVKVAMYEHLASLFGGAPNLYHFQLYSAWAMHDWGMIITGNVQVSRTHLSLGRDMIIPESVTLESISPFKKLSSAIHGKDNRNLAIMQLNHSGRQSSNLLGGRYPFQPPLAPSPLPVGAKATGLLSVLIHKILFQKPRAMTYDDIDEVLSSFVKGAVVAAASGFDGVQLHVAHGYLLAQFISPKSNIRTDEYSSEKENALRLLRRITSSIREVVPSKFILGIKLNASDYTTPQTAEQPEDRALEHLMTIAQWGDVDFIEVSGGDYEHPDFMTTTPHSARQAFFHRFSHQALKALDSLPETSKPVPVILLTGGLLTPALIHKALSSRHAQLLGIGRGSVLRPDLPELLKTKSNDQSLWDDALFQQEPDLRNPQFLGYWPFSWFWGLFPNIALVGAGVNMAWYVVAIRGMASRIGSNGISKPNYSIGGLGAVVRMWAWTPWDTYTPGTSYRILILSLSVVMFAILSLGY</sequence>
<reference evidence="8" key="2">
    <citation type="submission" date="2015-01" db="EMBL/GenBank/DDBJ databases">
        <title>Evolutionary Origins and Diversification of the Mycorrhizal Mutualists.</title>
        <authorList>
            <consortium name="DOE Joint Genome Institute"/>
            <consortium name="Mycorrhizal Genomics Consortium"/>
            <person name="Kohler A."/>
            <person name="Kuo A."/>
            <person name="Nagy L.G."/>
            <person name="Floudas D."/>
            <person name="Copeland A."/>
            <person name="Barry K.W."/>
            <person name="Cichocki N."/>
            <person name="Veneault-Fourrey C."/>
            <person name="LaButti K."/>
            <person name="Lindquist E.A."/>
            <person name="Lipzen A."/>
            <person name="Lundell T."/>
            <person name="Morin E."/>
            <person name="Murat C."/>
            <person name="Riley R."/>
            <person name="Ohm R."/>
            <person name="Sun H."/>
            <person name="Tunlid A."/>
            <person name="Henrissat B."/>
            <person name="Grigoriev I.V."/>
            <person name="Hibbett D.S."/>
            <person name="Martin F."/>
        </authorList>
    </citation>
    <scope>NUCLEOTIDE SEQUENCE [LARGE SCALE GENOMIC DNA]</scope>
    <source>
        <strain evidence="8">LaAM-08-1</strain>
    </source>
</reference>
<dbReference type="AlphaFoldDB" id="A0A0C9XFT7"/>
<keyword evidence="5" id="KW-0472">Membrane</keyword>
<gene>
    <name evidence="7" type="ORF">K443DRAFT_5125</name>
</gene>
<dbReference type="Pfam" id="PF00724">
    <property type="entry name" value="Oxidored_FMN"/>
    <property type="match status" value="1"/>
</dbReference>
<dbReference type="HOGENOM" id="CLU_012153_6_2_1"/>
<dbReference type="InterPro" id="IPR051799">
    <property type="entry name" value="NADH_flavin_oxidoreductase"/>
</dbReference>
<dbReference type="Gene3D" id="3.20.20.70">
    <property type="entry name" value="Aldolase class I"/>
    <property type="match status" value="1"/>
</dbReference>
<dbReference type="PANTHER" id="PTHR43656:SF2">
    <property type="entry name" value="BINDING OXIDOREDUCTASE, PUTATIVE (AFU_ORTHOLOGUE AFUA_2G08260)-RELATED"/>
    <property type="match status" value="1"/>
</dbReference>
<evidence type="ECO:0000313" key="7">
    <source>
        <dbReference type="EMBL" id="KIK03811.1"/>
    </source>
</evidence>
<evidence type="ECO:0000256" key="1">
    <source>
        <dbReference type="ARBA" id="ARBA00005979"/>
    </source>
</evidence>
<dbReference type="Proteomes" id="UP000054477">
    <property type="component" value="Unassembled WGS sequence"/>
</dbReference>
<evidence type="ECO:0000256" key="2">
    <source>
        <dbReference type="ARBA" id="ARBA00022630"/>
    </source>
</evidence>
<dbReference type="STRING" id="1095629.A0A0C9XFT7"/>
<evidence type="ECO:0000256" key="4">
    <source>
        <dbReference type="ARBA" id="ARBA00023002"/>
    </source>
</evidence>
<keyword evidence="4" id="KW-0560">Oxidoreductase</keyword>
<dbReference type="PANTHER" id="PTHR43656">
    <property type="entry name" value="BINDING OXIDOREDUCTASE, PUTATIVE (AFU_ORTHOLOGUE AFUA_2G08260)-RELATED"/>
    <property type="match status" value="1"/>
</dbReference>
<feature type="transmembrane region" description="Helical" evidence="5">
    <location>
        <begin position="473"/>
        <end position="492"/>
    </location>
</feature>
<evidence type="ECO:0000256" key="5">
    <source>
        <dbReference type="SAM" id="Phobius"/>
    </source>
</evidence>